<protein>
    <submittedName>
        <fullName evidence="2">Uncharacterized protein</fullName>
    </submittedName>
</protein>
<evidence type="ECO:0000313" key="3">
    <source>
        <dbReference type="Proteomes" id="UP000232323"/>
    </source>
</evidence>
<feature type="compositionally biased region" description="Low complexity" evidence="1">
    <location>
        <begin position="601"/>
        <end position="625"/>
    </location>
</feature>
<comment type="caution">
    <text evidence="2">The sequence shown here is derived from an EMBL/GenBank/DDBJ whole genome shotgun (WGS) entry which is preliminary data.</text>
</comment>
<sequence>MPTATIAEAAAALASDPHLSAWDLIDPGPVQPKVHQVCYWEKPVAAGGKTKPDSQCDSYAIFPHLRQQQVNPGSRVQGCGNLLGQCQSKLEQIRSYASSAVPVPNKNLYKSLSFDHPGTTAGDFTPKQGNNTTAAKAAENQRCTDQKFAHCRQSQCFEAFISFYPSAFDATLDPQLQHWQAHFQKQQSPRTHPVSAGMPQPLQCDTGALTLRGGGDGNVQMQLPRDLGCNSPHMCEVVDDAKILMKSQNQMPGTSMQLPRTQQLAAVVQQQQQQHCSNTSTCYSQNQVFGVQVTSEMALHDLNSYGAVYQKLDGNQTSAATLADVCSKVQQGDTVELMNCEMEGVFGSPTCHSYLSIDGLVNSSSSPLACMDYAPMLSPSPPSSGGPAFHLLPVFEDFPIYLPIPTSTDVHSILALKKANHLIGSVKLPGSVKYMNILPNSYIYQFATHWGFSAYSVCLGSSYFQRLLASNTTFQGAIAHTCRFQDYAASLTFRPINAMNPAVQLNPNTISGNKCGTSSELQAIADQDLACLLVTCIFIATKVCERVTYNDTLRLVLHDITGRTISKAQVYKVEDICLQGLKWRLGPYFLPSSSLDSAPYSGESPTSSCSTPESYQPKQLQQQKQLHLENL</sequence>
<dbReference type="STRING" id="1157962.A0A250WRC2"/>
<name>A0A250WRC2_9CHLO</name>
<evidence type="ECO:0000256" key="1">
    <source>
        <dbReference type="SAM" id="MobiDB-lite"/>
    </source>
</evidence>
<feature type="region of interest" description="Disordered" evidence="1">
    <location>
        <begin position="597"/>
        <end position="631"/>
    </location>
</feature>
<accession>A0A250WRC2</accession>
<dbReference type="Proteomes" id="UP000232323">
    <property type="component" value="Unassembled WGS sequence"/>
</dbReference>
<reference evidence="2 3" key="1">
    <citation type="submission" date="2017-08" db="EMBL/GenBank/DDBJ databases">
        <title>Acidophilic green algal genome provides insights into adaptation to an acidic environment.</title>
        <authorList>
            <person name="Hirooka S."/>
            <person name="Hirose Y."/>
            <person name="Kanesaki Y."/>
            <person name="Higuchi S."/>
            <person name="Fujiwara T."/>
            <person name="Onuma R."/>
            <person name="Era A."/>
            <person name="Ohbayashi R."/>
            <person name="Uzuka A."/>
            <person name="Nozaki H."/>
            <person name="Yoshikawa H."/>
            <person name="Miyagishima S.Y."/>
        </authorList>
    </citation>
    <scope>NUCLEOTIDE SEQUENCE [LARGE SCALE GENOMIC DNA]</scope>
    <source>
        <strain evidence="2 3">NIES-2499</strain>
    </source>
</reference>
<dbReference type="EMBL" id="BEGY01000003">
    <property type="protein sequence ID" value="GAX73404.1"/>
    <property type="molecule type" value="Genomic_DNA"/>
</dbReference>
<dbReference type="Gene3D" id="1.10.472.10">
    <property type="entry name" value="Cyclin-like"/>
    <property type="match status" value="1"/>
</dbReference>
<dbReference type="SUPFAM" id="SSF47954">
    <property type="entry name" value="Cyclin-like"/>
    <property type="match status" value="1"/>
</dbReference>
<evidence type="ECO:0000313" key="2">
    <source>
        <dbReference type="EMBL" id="GAX73404.1"/>
    </source>
</evidence>
<dbReference type="InterPro" id="IPR036915">
    <property type="entry name" value="Cyclin-like_sf"/>
</dbReference>
<gene>
    <name evidence="2" type="ORF">CEUSTIGMA_g856.t1</name>
</gene>
<dbReference type="OrthoDB" id="548827at2759"/>
<keyword evidence="3" id="KW-1185">Reference proteome</keyword>
<organism evidence="2 3">
    <name type="scientific">Chlamydomonas eustigma</name>
    <dbReference type="NCBI Taxonomy" id="1157962"/>
    <lineage>
        <taxon>Eukaryota</taxon>
        <taxon>Viridiplantae</taxon>
        <taxon>Chlorophyta</taxon>
        <taxon>core chlorophytes</taxon>
        <taxon>Chlorophyceae</taxon>
        <taxon>CS clade</taxon>
        <taxon>Chlamydomonadales</taxon>
        <taxon>Chlamydomonadaceae</taxon>
        <taxon>Chlamydomonas</taxon>
    </lineage>
</organism>
<proteinExistence type="predicted"/>
<dbReference type="AlphaFoldDB" id="A0A250WRC2"/>